<sequence>MSSPAEIDQAKHHVTLRLPKLIRSQGELKLPYPRRSYVLIERRKPGL</sequence>
<accession>F4FY51</accession>
<evidence type="ECO:0000313" key="1">
    <source>
        <dbReference type="EMBL" id="AEB95424.1"/>
    </source>
</evidence>
<dbReference type="KEGG" id="mcn:Mcup_1321"/>
<protein>
    <submittedName>
        <fullName evidence="1">Uncharacterized protein</fullName>
    </submittedName>
</protein>
<dbReference type="Proteomes" id="UP000007812">
    <property type="component" value="Chromosome"/>
</dbReference>
<gene>
    <name evidence="1" type="ordered locus">Mcup_1321</name>
</gene>
<organism evidence="1 2">
    <name type="scientific">Metallosphaera cuprina (strain Ar-4)</name>
    <dbReference type="NCBI Taxonomy" id="1006006"/>
    <lineage>
        <taxon>Archaea</taxon>
        <taxon>Thermoproteota</taxon>
        <taxon>Thermoprotei</taxon>
        <taxon>Sulfolobales</taxon>
        <taxon>Sulfolobaceae</taxon>
        <taxon>Metallosphaera</taxon>
    </lineage>
</organism>
<reference evidence="1 2" key="1">
    <citation type="journal article" date="2011" name="J. Bacteriol.">
        <title>Complete genome sequence of Metallosphaera cuprina, a metal sulfide-oxidizing archaeon from a hot spring.</title>
        <authorList>
            <person name="Liu L.J."/>
            <person name="You X.Y."/>
            <person name="Zheng H."/>
            <person name="Wang S."/>
            <person name="Jiang C.Y."/>
            <person name="Liu S.J."/>
        </authorList>
    </citation>
    <scope>NUCLEOTIDE SEQUENCE [LARGE SCALE GENOMIC DNA]</scope>
    <source>
        <strain evidence="1 2">Ar-4</strain>
    </source>
</reference>
<dbReference type="AlphaFoldDB" id="F4FY51"/>
<name>F4FY51_METCR</name>
<dbReference type="STRING" id="1006006.Mcup_1321"/>
<dbReference type="HOGENOM" id="CLU_3163096_0_0_2"/>
<proteinExistence type="predicted"/>
<evidence type="ECO:0000313" key="2">
    <source>
        <dbReference type="Proteomes" id="UP000007812"/>
    </source>
</evidence>
<keyword evidence="2" id="KW-1185">Reference proteome</keyword>
<dbReference type="EMBL" id="CP002656">
    <property type="protein sequence ID" value="AEB95424.1"/>
    <property type="molecule type" value="Genomic_DNA"/>
</dbReference>